<keyword evidence="5" id="KW-1185">Reference proteome</keyword>
<evidence type="ECO:0000256" key="3">
    <source>
        <dbReference type="ARBA" id="ARBA00023002"/>
    </source>
</evidence>
<dbReference type="PRINTS" id="PR00081">
    <property type="entry name" value="GDHRDH"/>
</dbReference>
<dbReference type="STRING" id="196109.A0A136IZD5"/>
<accession>A0A136IZD5</accession>
<evidence type="ECO:0000256" key="2">
    <source>
        <dbReference type="ARBA" id="ARBA00022857"/>
    </source>
</evidence>
<keyword evidence="2" id="KW-0521">NADP</keyword>
<dbReference type="InParanoid" id="A0A136IZD5"/>
<dbReference type="PANTHER" id="PTHR43669:SF11">
    <property type="entry name" value="SHORT-CHAIN DEHYDROGENASE_OXIDOREDUCTASE"/>
    <property type="match status" value="1"/>
</dbReference>
<dbReference type="InterPro" id="IPR036291">
    <property type="entry name" value="NAD(P)-bd_dom_sf"/>
</dbReference>
<dbReference type="GO" id="GO:0016491">
    <property type="term" value="F:oxidoreductase activity"/>
    <property type="evidence" value="ECO:0007669"/>
    <property type="project" value="UniProtKB-KW"/>
</dbReference>
<dbReference type="Gene3D" id="3.40.50.720">
    <property type="entry name" value="NAD(P)-binding Rossmann-like Domain"/>
    <property type="match status" value="1"/>
</dbReference>
<evidence type="ECO:0008006" key="6">
    <source>
        <dbReference type="Google" id="ProtNLM"/>
    </source>
</evidence>
<dbReference type="SUPFAM" id="SSF51735">
    <property type="entry name" value="NAD(P)-binding Rossmann-fold domains"/>
    <property type="match status" value="1"/>
</dbReference>
<name>A0A136IZD5_9PEZI</name>
<keyword evidence="3" id="KW-0560">Oxidoreductase</keyword>
<proteinExistence type="inferred from homology"/>
<comment type="similarity">
    <text evidence="1">Belongs to the short-chain dehydrogenases/reductases (SDR) family.</text>
</comment>
<dbReference type="AlphaFoldDB" id="A0A136IZD5"/>
<dbReference type="EMBL" id="KQ964253">
    <property type="protein sequence ID" value="KXJ90268.1"/>
    <property type="molecule type" value="Genomic_DNA"/>
</dbReference>
<evidence type="ECO:0000313" key="4">
    <source>
        <dbReference type="EMBL" id="KXJ90268.1"/>
    </source>
</evidence>
<sequence>MAPLYKKALVVGATSGIGEALAAKLIRVGTPVIVTGRRQDRLDAFVAKHGSSNASAVALDITKLHDLPAVARSIVEAHPDLDCIVLNSGVQRAFDFARPQDVDLESFGSELTTNYLSFVHLVTAFLPHLQQLVSSKDAARKAHLVFVSASLGLVPTLVRTPGYNASKAALHSWITNLRQQLKDGGYEGIRVVEVFPPAVQTELHDTKHQPDLQNGGEIGMPLPAYTEQMYEGLERGDEQFAIGPAAPWLQEGGFEAQRQAIFQQQYPVIKAALQKFMR</sequence>
<evidence type="ECO:0000256" key="1">
    <source>
        <dbReference type="ARBA" id="ARBA00006484"/>
    </source>
</evidence>
<evidence type="ECO:0000313" key="5">
    <source>
        <dbReference type="Proteomes" id="UP000070501"/>
    </source>
</evidence>
<dbReference type="PROSITE" id="PS00061">
    <property type="entry name" value="ADH_SHORT"/>
    <property type="match status" value="1"/>
</dbReference>
<gene>
    <name evidence="4" type="ORF">Micbo1qcDRAFT_205873</name>
</gene>
<dbReference type="Pfam" id="PF00106">
    <property type="entry name" value="adh_short"/>
    <property type="match status" value="1"/>
</dbReference>
<dbReference type="PANTHER" id="PTHR43669">
    <property type="entry name" value="5-KETO-D-GLUCONATE 5-REDUCTASE"/>
    <property type="match status" value="1"/>
</dbReference>
<dbReference type="Proteomes" id="UP000070501">
    <property type="component" value="Unassembled WGS sequence"/>
</dbReference>
<dbReference type="OrthoDB" id="37659at2759"/>
<dbReference type="InterPro" id="IPR020904">
    <property type="entry name" value="Sc_DH/Rdtase_CS"/>
</dbReference>
<dbReference type="InterPro" id="IPR002347">
    <property type="entry name" value="SDR_fam"/>
</dbReference>
<organism evidence="4 5">
    <name type="scientific">Microdochium bolleyi</name>
    <dbReference type="NCBI Taxonomy" id="196109"/>
    <lineage>
        <taxon>Eukaryota</taxon>
        <taxon>Fungi</taxon>
        <taxon>Dikarya</taxon>
        <taxon>Ascomycota</taxon>
        <taxon>Pezizomycotina</taxon>
        <taxon>Sordariomycetes</taxon>
        <taxon>Xylariomycetidae</taxon>
        <taxon>Xylariales</taxon>
        <taxon>Microdochiaceae</taxon>
        <taxon>Microdochium</taxon>
    </lineage>
</organism>
<reference evidence="5" key="1">
    <citation type="submission" date="2016-02" db="EMBL/GenBank/DDBJ databases">
        <title>Draft genome sequence of Microdochium bolleyi, a fungal endophyte of beachgrass.</title>
        <authorList>
            <consortium name="DOE Joint Genome Institute"/>
            <person name="David A.S."/>
            <person name="May G."/>
            <person name="Haridas S."/>
            <person name="Lim J."/>
            <person name="Wang M."/>
            <person name="Labutti K."/>
            <person name="Lipzen A."/>
            <person name="Barry K."/>
            <person name="Grigoriev I.V."/>
        </authorList>
    </citation>
    <scope>NUCLEOTIDE SEQUENCE [LARGE SCALE GENOMIC DNA]</scope>
    <source>
        <strain evidence="5">J235TASD1</strain>
    </source>
</reference>
<protein>
    <recommendedName>
        <fullName evidence="6">Short-chain dehydrogenase/oxidoreductase</fullName>
    </recommendedName>
</protein>